<evidence type="ECO:0000256" key="2">
    <source>
        <dbReference type="ARBA" id="ARBA00001936"/>
    </source>
</evidence>
<reference evidence="9" key="1">
    <citation type="submission" date="2006-09" db="EMBL/GenBank/DDBJ databases">
        <title>Complete sequence of Rhodopseudomonas palustris BisA53.</title>
        <authorList>
            <consortium name="US DOE Joint Genome Institute"/>
            <person name="Copeland A."/>
            <person name="Lucas S."/>
            <person name="Lapidus A."/>
            <person name="Barry K."/>
            <person name="Detter J.C."/>
            <person name="Glavina del Rio T."/>
            <person name="Hammon N."/>
            <person name="Israni S."/>
            <person name="Dalin E."/>
            <person name="Tice H."/>
            <person name="Pitluck S."/>
            <person name="Chain P."/>
            <person name="Malfatti S."/>
            <person name="Shin M."/>
            <person name="Vergez L."/>
            <person name="Schmutz J."/>
            <person name="Larimer F."/>
            <person name="Land M."/>
            <person name="Hauser L."/>
            <person name="Pelletier D.A."/>
            <person name="Kyrpides N."/>
            <person name="Kim E."/>
            <person name="Harwood C.S."/>
            <person name="Oda Y."/>
            <person name="Richardson P."/>
        </authorList>
    </citation>
    <scope>NUCLEOTIDE SEQUENCE [LARGE SCALE GENOMIC DNA]</scope>
    <source>
        <strain evidence="9">BisA53</strain>
    </source>
</reference>
<dbReference type="SMART" id="SM00471">
    <property type="entry name" value="HDc"/>
    <property type="match status" value="1"/>
</dbReference>
<dbReference type="Pfam" id="PF13023">
    <property type="entry name" value="HD_3"/>
    <property type="match status" value="1"/>
</dbReference>
<dbReference type="HOGENOM" id="CLU_039453_5_0_5"/>
<dbReference type="GO" id="GO:0046872">
    <property type="term" value="F:metal ion binding"/>
    <property type="evidence" value="ECO:0007669"/>
    <property type="project" value="UniProtKB-KW"/>
</dbReference>
<comment type="cofactor">
    <cofactor evidence="3">
        <name>Co(2+)</name>
        <dbReference type="ChEBI" id="CHEBI:48828"/>
    </cofactor>
</comment>
<dbReference type="KEGG" id="rpe:RPE_0037"/>
<evidence type="ECO:0000256" key="7">
    <source>
        <dbReference type="ARBA" id="ARBA00022801"/>
    </source>
</evidence>
<dbReference type="SUPFAM" id="SSF109604">
    <property type="entry name" value="HD-domain/PDEase-like"/>
    <property type="match status" value="1"/>
</dbReference>
<evidence type="ECO:0000256" key="1">
    <source>
        <dbReference type="ARBA" id="ARBA00001638"/>
    </source>
</evidence>
<keyword evidence="6" id="KW-0479">Metal-binding</keyword>
<dbReference type="InterPro" id="IPR039356">
    <property type="entry name" value="YfbR/HDDC2"/>
</dbReference>
<keyword evidence="7 9" id="KW-0378">Hydrolase</keyword>
<dbReference type="GO" id="GO:0005737">
    <property type="term" value="C:cytoplasm"/>
    <property type="evidence" value="ECO:0007669"/>
    <property type="project" value="TreeGrafter"/>
</dbReference>
<protein>
    <recommendedName>
        <fullName evidence="5">5'-deoxynucleotidase</fullName>
        <ecNumber evidence="5">3.1.3.89</ecNumber>
    </recommendedName>
</protein>
<dbReference type="Gene3D" id="1.10.3210.10">
    <property type="entry name" value="Hypothetical protein af1432"/>
    <property type="match status" value="1"/>
</dbReference>
<organism evidence="9">
    <name type="scientific">Rhodopseudomonas palustris (strain BisA53)</name>
    <dbReference type="NCBI Taxonomy" id="316055"/>
    <lineage>
        <taxon>Bacteria</taxon>
        <taxon>Pseudomonadati</taxon>
        <taxon>Pseudomonadota</taxon>
        <taxon>Alphaproteobacteria</taxon>
        <taxon>Hyphomicrobiales</taxon>
        <taxon>Nitrobacteraceae</taxon>
        <taxon>Rhodopseudomonas</taxon>
    </lineage>
</organism>
<dbReference type="InterPro" id="IPR006674">
    <property type="entry name" value="HD_domain"/>
</dbReference>
<dbReference type="PANTHER" id="PTHR11845:SF13">
    <property type="entry name" value="5'-DEOXYNUCLEOTIDASE HDDC2"/>
    <property type="match status" value="1"/>
</dbReference>
<dbReference type="InterPro" id="IPR003607">
    <property type="entry name" value="HD/PDEase_dom"/>
</dbReference>
<comment type="subunit">
    <text evidence="4">Homodimer.</text>
</comment>
<comment type="cofactor">
    <cofactor evidence="2">
        <name>Mn(2+)</name>
        <dbReference type="ChEBI" id="CHEBI:29035"/>
    </cofactor>
</comment>
<evidence type="ECO:0000256" key="5">
    <source>
        <dbReference type="ARBA" id="ARBA00012964"/>
    </source>
</evidence>
<evidence type="ECO:0000256" key="6">
    <source>
        <dbReference type="ARBA" id="ARBA00022723"/>
    </source>
</evidence>
<evidence type="ECO:0000256" key="4">
    <source>
        <dbReference type="ARBA" id="ARBA00011738"/>
    </source>
</evidence>
<name>Q07VN6_RHOP5</name>
<dbReference type="PANTHER" id="PTHR11845">
    <property type="entry name" value="5'-DEOXYNUCLEOTIDASE HDDC2"/>
    <property type="match status" value="1"/>
</dbReference>
<dbReference type="EMBL" id="CP000463">
    <property type="protein sequence ID" value="ABJ03998.1"/>
    <property type="molecule type" value="Genomic_DNA"/>
</dbReference>
<evidence type="ECO:0000313" key="9">
    <source>
        <dbReference type="EMBL" id="ABJ03998.1"/>
    </source>
</evidence>
<comment type="catalytic activity">
    <reaction evidence="1">
        <text>a 2'-deoxyribonucleoside 5'-phosphate + H2O = a 2'-deoxyribonucleoside + phosphate</text>
        <dbReference type="Rhea" id="RHEA:36167"/>
        <dbReference type="ChEBI" id="CHEBI:15377"/>
        <dbReference type="ChEBI" id="CHEBI:18274"/>
        <dbReference type="ChEBI" id="CHEBI:43474"/>
        <dbReference type="ChEBI" id="CHEBI:65317"/>
        <dbReference type="EC" id="3.1.3.89"/>
    </reaction>
</comment>
<evidence type="ECO:0000256" key="3">
    <source>
        <dbReference type="ARBA" id="ARBA00001941"/>
    </source>
</evidence>
<accession>Q07VN6</accession>
<sequence>MMAMMPTDELKGALTFLREAERLKSVLRSGHTSTGRPESTAEHSWRLCLMAMVFSDAFGEIDVARLLKICIVHDLGEALHGDVPAVAQPAAEDKAARERADLETLTLSLDAKRRAEILSLWQDYEAGVSPEARLVKGLDKLETILQHNQGLNPSDFDYAFNLGYGVAHTAGHPLLAAIRAEVDRETGARMTSRPTTQTAL</sequence>
<feature type="domain" description="HD/PDEase" evidence="8">
    <location>
        <begin position="36"/>
        <end position="153"/>
    </location>
</feature>
<dbReference type="eggNOG" id="COG1896">
    <property type="taxonomic scope" value="Bacteria"/>
</dbReference>
<evidence type="ECO:0000259" key="8">
    <source>
        <dbReference type="SMART" id="SM00471"/>
    </source>
</evidence>
<gene>
    <name evidence="9" type="ordered locus">RPE_0037</name>
</gene>
<proteinExistence type="predicted"/>
<dbReference type="EC" id="3.1.3.89" evidence="5"/>
<dbReference type="STRING" id="316055.RPE_0037"/>
<dbReference type="GO" id="GO:0002953">
    <property type="term" value="F:5'-deoxynucleotidase activity"/>
    <property type="evidence" value="ECO:0007669"/>
    <property type="project" value="UniProtKB-EC"/>
</dbReference>
<dbReference type="AlphaFoldDB" id="Q07VN6"/>